<evidence type="ECO:0000313" key="1">
    <source>
        <dbReference type="EMBL" id="KAJ8005916.1"/>
    </source>
</evidence>
<dbReference type="Proteomes" id="UP001157502">
    <property type="component" value="Chromosome 10"/>
</dbReference>
<name>A0ACC2GR41_DALPE</name>
<sequence>MPISSGAAGRVDVGIDTSIAWTPDGVKKEAKPVHCDSYLSRYMESLARKKKHNGNIIVQEGSEQLARPDGEVQYSASPGVSTDPHKQQKNGRGKSERISSGIQSNKSLVKSKTCTVL</sequence>
<evidence type="ECO:0000313" key="2">
    <source>
        <dbReference type="Proteomes" id="UP001157502"/>
    </source>
</evidence>
<protein>
    <submittedName>
        <fullName evidence="1">Uncharacterized protein</fullName>
    </submittedName>
</protein>
<comment type="caution">
    <text evidence="1">The sequence shown here is derived from an EMBL/GenBank/DDBJ whole genome shotgun (WGS) entry which is preliminary data.</text>
</comment>
<accession>A0ACC2GR41</accession>
<gene>
    <name evidence="1" type="ORF">DPEC_G00122860</name>
</gene>
<reference evidence="1" key="1">
    <citation type="submission" date="2021-05" db="EMBL/GenBank/DDBJ databases">
        <authorList>
            <person name="Pan Q."/>
            <person name="Jouanno E."/>
            <person name="Zahm M."/>
            <person name="Klopp C."/>
            <person name="Cabau C."/>
            <person name="Louis A."/>
            <person name="Berthelot C."/>
            <person name="Parey E."/>
            <person name="Roest Crollius H."/>
            <person name="Montfort J."/>
            <person name="Robinson-Rechavi M."/>
            <person name="Bouchez O."/>
            <person name="Lampietro C."/>
            <person name="Lopez Roques C."/>
            <person name="Donnadieu C."/>
            <person name="Postlethwait J."/>
            <person name="Bobe J."/>
            <person name="Dillon D."/>
            <person name="Chandos A."/>
            <person name="von Hippel F."/>
            <person name="Guiguen Y."/>
        </authorList>
    </citation>
    <scope>NUCLEOTIDE SEQUENCE</scope>
    <source>
        <strain evidence="1">YG-Jan2019</strain>
    </source>
</reference>
<organism evidence="1 2">
    <name type="scientific">Dallia pectoralis</name>
    <name type="common">Alaska blackfish</name>
    <dbReference type="NCBI Taxonomy" id="75939"/>
    <lineage>
        <taxon>Eukaryota</taxon>
        <taxon>Metazoa</taxon>
        <taxon>Chordata</taxon>
        <taxon>Craniata</taxon>
        <taxon>Vertebrata</taxon>
        <taxon>Euteleostomi</taxon>
        <taxon>Actinopterygii</taxon>
        <taxon>Neopterygii</taxon>
        <taxon>Teleostei</taxon>
        <taxon>Protacanthopterygii</taxon>
        <taxon>Esociformes</taxon>
        <taxon>Umbridae</taxon>
        <taxon>Dallia</taxon>
    </lineage>
</organism>
<dbReference type="EMBL" id="CM055737">
    <property type="protein sequence ID" value="KAJ8005916.1"/>
    <property type="molecule type" value="Genomic_DNA"/>
</dbReference>
<proteinExistence type="predicted"/>
<keyword evidence="2" id="KW-1185">Reference proteome</keyword>